<dbReference type="Proteomes" id="UP000270094">
    <property type="component" value="Unassembled WGS sequence"/>
</dbReference>
<evidence type="ECO:0000313" key="2">
    <source>
        <dbReference type="Proteomes" id="UP000270094"/>
    </source>
</evidence>
<gene>
    <name evidence="1" type="ORF">SVUK_LOCUS4335</name>
</gene>
<organism evidence="1 2">
    <name type="scientific">Strongylus vulgaris</name>
    <name type="common">Blood worm</name>
    <dbReference type="NCBI Taxonomy" id="40348"/>
    <lineage>
        <taxon>Eukaryota</taxon>
        <taxon>Metazoa</taxon>
        <taxon>Ecdysozoa</taxon>
        <taxon>Nematoda</taxon>
        <taxon>Chromadorea</taxon>
        <taxon>Rhabditida</taxon>
        <taxon>Rhabditina</taxon>
        <taxon>Rhabditomorpha</taxon>
        <taxon>Strongyloidea</taxon>
        <taxon>Strongylidae</taxon>
        <taxon>Strongylus</taxon>
    </lineage>
</organism>
<dbReference type="EMBL" id="UYYB01011890">
    <property type="protein sequence ID" value="VDM69337.1"/>
    <property type="molecule type" value="Genomic_DNA"/>
</dbReference>
<proteinExistence type="predicted"/>
<reference evidence="1 2" key="1">
    <citation type="submission" date="2018-11" db="EMBL/GenBank/DDBJ databases">
        <authorList>
            <consortium name="Pathogen Informatics"/>
        </authorList>
    </citation>
    <scope>NUCLEOTIDE SEQUENCE [LARGE SCALE GENOMIC DNA]</scope>
</reference>
<accession>A0A3P7IYM4</accession>
<name>A0A3P7IYM4_STRVU</name>
<keyword evidence="2" id="KW-1185">Reference proteome</keyword>
<evidence type="ECO:0000313" key="1">
    <source>
        <dbReference type="EMBL" id="VDM69337.1"/>
    </source>
</evidence>
<dbReference type="AlphaFoldDB" id="A0A3P7IYM4"/>
<protein>
    <submittedName>
        <fullName evidence="1">Uncharacterized protein</fullName>
    </submittedName>
</protein>
<sequence length="45" mass="4770">MVKQFGQSESICGVMANRDVYSTGAKKFFSIAESKNGVLTVGGLN</sequence>